<evidence type="ECO:0000256" key="2">
    <source>
        <dbReference type="SAM" id="Phobius"/>
    </source>
</evidence>
<feature type="transmembrane region" description="Helical" evidence="2">
    <location>
        <begin position="80"/>
        <end position="98"/>
    </location>
</feature>
<name>A0A942Z4X9_9BACI</name>
<dbReference type="RefSeq" id="WP_213097241.1">
    <property type="nucleotide sequence ID" value="NZ_JAGYPH010000001.1"/>
</dbReference>
<keyword evidence="4" id="KW-1185">Reference proteome</keyword>
<feature type="coiled-coil region" evidence="1">
    <location>
        <begin position="94"/>
        <end position="121"/>
    </location>
</feature>
<keyword evidence="1" id="KW-0175">Coiled coil</keyword>
<dbReference type="Pfam" id="PF10864">
    <property type="entry name" value="DUF2663"/>
    <property type="match status" value="1"/>
</dbReference>
<reference evidence="3 4" key="1">
    <citation type="submission" date="2021-05" db="EMBL/GenBank/DDBJ databases">
        <title>Novel Bacillus species.</title>
        <authorList>
            <person name="Liu G."/>
        </authorList>
    </citation>
    <scope>NUCLEOTIDE SEQUENCE [LARGE SCALE GENOMIC DNA]</scope>
    <source>
        <strain evidence="3 4">FJAT-49682</strain>
    </source>
</reference>
<feature type="transmembrane region" description="Helical" evidence="2">
    <location>
        <begin position="36"/>
        <end position="56"/>
    </location>
</feature>
<evidence type="ECO:0000256" key="1">
    <source>
        <dbReference type="SAM" id="Coils"/>
    </source>
</evidence>
<dbReference type="Proteomes" id="UP000676456">
    <property type="component" value="Unassembled WGS sequence"/>
</dbReference>
<evidence type="ECO:0000313" key="3">
    <source>
        <dbReference type="EMBL" id="MBS4222286.1"/>
    </source>
</evidence>
<dbReference type="EMBL" id="JAGYPN010000001">
    <property type="protein sequence ID" value="MBS4222286.1"/>
    <property type="molecule type" value="Genomic_DNA"/>
</dbReference>
<evidence type="ECO:0000313" key="4">
    <source>
        <dbReference type="Proteomes" id="UP000676456"/>
    </source>
</evidence>
<gene>
    <name evidence="3" type="ORF">KHA91_05880</name>
</gene>
<dbReference type="AlphaFoldDB" id="A0A942Z4X9"/>
<proteinExistence type="predicted"/>
<dbReference type="InterPro" id="IPR020210">
    <property type="entry name" value="Uncharacterised_YpbF_TM"/>
</dbReference>
<keyword evidence="2" id="KW-1133">Transmembrane helix</keyword>
<protein>
    <submittedName>
        <fullName evidence="3">DUF2663 family protein</fullName>
    </submittedName>
</protein>
<accession>A0A942Z4X9</accession>
<keyword evidence="2" id="KW-0472">Membrane</keyword>
<comment type="caution">
    <text evidence="3">The sequence shown here is derived from an EMBL/GenBank/DDBJ whole genome shotgun (WGS) entry which is preliminary data.</text>
</comment>
<keyword evidence="2" id="KW-0812">Transmembrane</keyword>
<organism evidence="3 4">
    <name type="scientific">Lederbergia citrea</name>
    <dbReference type="NCBI Taxonomy" id="2833581"/>
    <lineage>
        <taxon>Bacteria</taxon>
        <taxon>Bacillati</taxon>
        <taxon>Bacillota</taxon>
        <taxon>Bacilli</taxon>
        <taxon>Bacillales</taxon>
        <taxon>Bacillaceae</taxon>
        <taxon>Lederbergia</taxon>
    </lineage>
</organism>
<sequence length="151" mass="18338">MEPFLVKLGDHTDQTTKQMLQNLIVKKVKYTRYKRAHFLIMFTAFLFAFIVFYFIYKTAIEPNSYSLLDLFSVFVREGNFFVLTFIAFFLFGSVKIIFEKKEKAEKEYHALRCEIIEKSKDLWKGENWKQRHKVFEQMKKKYDINLYHQSK</sequence>